<dbReference type="InterPro" id="IPR002298">
    <property type="entry name" value="DNA_polymerase_A"/>
</dbReference>
<evidence type="ECO:0000256" key="1">
    <source>
        <dbReference type="ARBA" id="ARBA00022705"/>
    </source>
</evidence>
<dbReference type="Pfam" id="PF00476">
    <property type="entry name" value="DNA_pol_A"/>
    <property type="match status" value="1"/>
</dbReference>
<dbReference type="GO" id="GO:0003887">
    <property type="term" value="F:DNA-directed DNA polymerase activity"/>
    <property type="evidence" value="ECO:0007669"/>
    <property type="project" value="InterPro"/>
</dbReference>
<protein>
    <submittedName>
        <fullName evidence="5">Putative DNA polymerase</fullName>
    </submittedName>
</protein>
<dbReference type="Gene3D" id="1.20.1060.10">
    <property type="entry name" value="Taq DNA Polymerase, Chain T, domain 4"/>
    <property type="match status" value="1"/>
</dbReference>
<feature type="region of interest" description="Disordered" evidence="2">
    <location>
        <begin position="310"/>
        <end position="331"/>
    </location>
</feature>
<dbReference type="AlphaFoldDB" id="A0A6M3LDL5"/>
<organism evidence="5">
    <name type="scientific">viral metagenome</name>
    <dbReference type="NCBI Taxonomy" id="1070528"/>
    <lineage>
        <taxon>unclassified sequences</taxon>
        <taxon>metagenomes</taxon>
        <taxon>organismal metagenomes</taxon>
    </lineage>
</organism>
<keyword evidence="1" id="KW-0235">DNA replication</keyword>
<evidence type="ECO:0000313" key="5">
    <source>
        <dbReference type="EMBL" id="QJA91702.1"/>
    </source>
</evidence>
<dbReference type="Gene3D" id="3.30.420.10">
    <property type="entry name" value="Ribonuclease H-like superfamily/Ribonuclease H"/>
    <property type="match status" value="1"/>
</dbReference>
<evidence type="ECO:0000256" key="2">
    <source>
        <dbReference type="SAM" id="MobiDB-lite"/>
    </source>
</evidence>
<evidence type="ECO:0000259" key="3">
    <source>
        <dbReference type="Pfam" id="PF00476"/>
    </source>
</evidence>
<dbReference type="EMBL" id="MT143007">
    <property type="protein sequence ID" value="QJA91702.1"/>
    <property type="molecule type" value="Genomic_DNA"/>
</dbReference>
<reference evidence="5" key="1">
    <citation type="submission" date="2020-03" db="EMBL/GenBank/DDBJ databases">
        <title>The deep terrestrial virosphere.</title>
        <authorList>
            <person name="Holmfeldt K."/>
            <person name="Nilsson E."/>
            <person name="Simone D."/>
            <person name="Lopez-Fernandez M."/>
            <person name="Wu X."/>
            <person name="de Brujin I."/>
            <person name="Lundin D."/>
            <person name="Andersson A."/>
            <person name="Bertilsson S."/>
            <person name="Dopson M."/>
        </authorList>
    </citation>
    <scope>NUCLEOTIDE SEQUENCE</scope>
    <source>
        <strain evidence="5">MM415B03272</strain>
    </source>
</reference>
<dbReference type="GO" id="GO:0003677">
    <property type="term" value="F:DNA binding"/>
    <property type="evidence" value="ECO:0007669"/>
    <property type="project" value="InterPro"/>
</dbReference>
<dbReference type="Pfam" id="PF01612">
    <property type="entry name" value="DNA_pol_A_exo1"/>
    <property type="match status" value="1"/>
</dbReference>
<dbReference type="PANTHER" id="PTHR10133">
    <property type="entry name" value="DNA POLYMERASE I"/>
    <property type="match status" value="1"/>
</dbReference>
<feature type="compositionally biased region" description="Basic and acidic residues" evidence="2">
    <location>
        <begin position="322"/>
        <end position="331"/>
    </location>
</feature>
<dbReference type="InterPro" id="IPR002562">
    <property type="entry name" value="3'-5'_exonuclease_dom"/>
</dbReference>
<name>A0A6M3LDL5_9ZZZZ</name>
<dbReference type="GO" id="GO:0006302">
    <property type="term" value="P:double-strand break repair"/>
    <property type="evidence" value="ECO:0007669"/>
    <property type="project" value="TreeGrafter"/>
</dbReference>
<accession>A0A6M3LDL5</accession>
<dbReference type="SUPFAM" id="SSF53098">
    <property type="entry name" value="Ribonuclease H-like"/>
    <property type="match status" value="1"/>
</dbReference>
<dbReference type="GO" id="GO:0008408">
    <property type="term" value="F:3'-5' exonuclease activity"/>
    <property type="evidence" value="ECO:0007669"/>
    <property type="project" value="InterPro"/>
</dbReference>
<dbReference type="InterPro" id="IPR001098">
    <property type="entry name" value="DNA-dir_DNA_pol_A_palm_dom"/>
</dbReference>
<dbReference type="InterPro" id="IPR012337">
    <property type="entry name" value="RNaseH-like_sf"/>
</dbReference>
<gene>
    <name evidence="5" type="ORF">MM415B03272_0008</name>
</gene>
<feature type="compositionally biased region" description="Polar residues" evidence="2">
    <location>
        <begin position="310"/>
        <end position="321"/>
    </location>
</feature>
<dbReference type="InterPro" id="IPR043502">
    <property type="entry name" value="DNA/RNA_pol_sf"/>
</dbReference>
<dbReference type="SUPFAM" id="SSF56672">
    <property type="entry name" value="DNA/RNA polymerases"/>
    <property type="match status" value="1"/>
</dbReference>
<dbReference type="PANTHER" id="PTHR10133:SF27">
    <property type="entry name" value="DNA POLYMERASE NU"/>
    <property type="match status" value="1"/>
</dbReference>
<feature type="domain" description="3'-5' exonuclease" evidence="4">
    <location>
        <begin position="30"/>
        <end position="134"/>
    </location>
</feature>
<dbReference type="GO" id="GO:0006261">
    <property type="term" value="P:DNA-templated DNA replication"/>
    <property type="evidence" value="ECO:0007669"/>
    <property type="project" value="InterPro"/>
</dbReference>
<dbReference type="InterPro" id="IPR036397">
    <property type="entry name" value="RNaseH_sf"/>
</dbReference>
<sequence length="331" mass="37250">MVPGETMRFIVNKPNLSREQAEGLLLKPRDRISLDIETVSLENTLPLGIAVGLDDTTGFYFFNPRDEILMELVARTPTILIHNASFDLSILRRLGYTIQNYEDTMLLAYSAGILEKSLEALSHSILGRDCPSVTSQWRKKDQGNIAIDHVKMGGISIIHACNTYALWDKIPKTQLYTDIDRPCIDLVVEMEYWGVLIDQVGLTEVEQATVVRVNKLEQELIQELGKLNLASNPQVVKALQAKGILGTRKTRAGKDSVSEESLKPLNHPIADKVLKWRSLMKTLTTYIPAFRKPDAIGRIHTQFGYTNTGRWSSSKPNLQNITRDDKFDGNE</sequence>
<evidence type="ECO:0000259" key="4">
    <source>
        <dbReference type="Pfam" id="PF01612"/>
    </source>
</evidence>
<feature type="domain" description="DNA-directed DNA polymerase family A palm" evidence="3">
    <location>
        <begin position="202"/>
        <end position="323"/>
    </location>
</feature>
<proteinExistence type="predicted"/>